<feature type="compositionally biased region" description="Polar residues" evidence="1">
    <location>
        <begin position="1"/>
        <end position="15"/>
    </location>
</feature>
<name>A0ABT7J5A6_9ACTN</name>
<dbReference type="EMBL" id="JASJUS010000029">
    <property type="protein sequence ID" value="MDL2080050.1"/>
    <property type="molecule type" value="Genomic_DNA"/>
</dbReference>
<dbReference type="Proteomes" id="UP001241926">
    <property type="component" value="Unassembled WGS sequence"/>
</dbReference>
<keyword evidence="3" id="KW-1185">Reference proteome</keyword>
<evidence type="ECO:0000313" key="3">
    <source>
        <dbReference type="Proteomes" id="UP001241926"/>
    </source>
</evidence>
<protein>
    <submittedName>
        <fullName evidence="2">ADP-ribosylglycohydrolase family protein</fullName>
    </submittedName>
</protein>
<evidence type="ECO:0000256" key="1">
    <source>
        <dbReference type="SAM" id="MobiDB-lite"/>
    </source>
</evidence>
<dbReference type="InterPro" id="IPR011990">
    <property type="entry name" value="TPR-like_helical_dom_sf"/>
</dbReference>
<proteinExistence type="predicted"/>
<dbReference type="Gene3D" id="1.25.40.10">
    <property type="entry name" value="Tetratricopeptide repeat domain"/>
    <property type="match status" value="1"/>
</dbReference>
<feature type="region of interest" description="Disordered" evidence="1">
    <location>
        <begin position="124"/>
        <end position="181"/>
    </location>
</feature>
<gene>
    <name evidence="2" type="ORF">QNN03_26765</name>
</gene>
<comment type="caution">
    <text evidence="2">The sequence shown here is derived from an EMBL/GenBank/DDBJ whole genome shotgun (WGS) entry which is preliminary data.</text>
</comment>
<sequence length="350" mass="36430">MSRLSRAQNPVQQAGPSAAPIQVHVPATGHGGASVGGVTVTAAPGQEIQQAVLNHLHRLALAEGHPVRATILDGRIGYAVPLQINLDGSSALTGQPWEVPAEPPTPACVIDAHPIPLGTVSPPTGVFGPPPVMDPPATAEPGTPLTPSPAPCTPQPKPKPHPLLQATDLPPEPAPAPKNSTRVRGFDAVAEAVLGDEPSPAGPLAEPVAAINEAVREGRTEDAARLAERTVAEASRTLGPEHPEVLRLRELAAYIAYLAGEPDRAFALALEVAGIHHRAHDREAAYGNVLSAATAWRAVRDPELGLRLGDELIALWSALAEDGGPAAEEPGRLESARTRMTRLTERAARL</sequence>
<dbReference type="RefSeq" id="WP_093718444.1">
    <property type="nucleotide sequence ID" value="NZ_JASJUS010000029.1"/>
</dbReference>
<accession>A0ABT7J5A6</accession>
<feature type="compositionally biased region" description="Pro residues" evidence="1">
    <location>
        <begin position="144"/>
        <end position="157"/>
    </location>
</feature>
<organism evidence="2 3">
    <name type="scientific">Streptomyces fuscus</name>
    <dbReference type="NCBI Taxonomy" id="3048495"/>
    <lineage>
        <taxon>Bacteria</taxon>
        <taxon>Bacillati</taxon>
        <taxon>Actinomycetota</taxon>
        <taxon>Actinomycetes</taxon>
        <taxon>Kitasatosporales</taxon>
        <taxon>Streptomycetaceae</taxon>
        <taxon>Streptomyces</taxon>
    </lineage>
</organism>
<feature type="region of interest" description="Disordered" evidence="1">
    <location>
        <begin position="1"/>
        <end position="30"/>
    </location>
</feature>
<reference evidence="2 3" key="1">
    <citation type="submission" date="2023-05" db="EMBL/GenBank/DDBJ databases">
        <title>Streptomyces fuscus sp. nov., a brown-black pigment producing actinomyces isolated from dry sand of Sea duck farm.</title>
        <authorList>
            <person name="Xie J."/>
            <person name="Shen N."/>
        </authorList>
    </citation>
    <scope>NUCLEOTIDE SEQUENCE [LARGE SCALE GENOMIC DNA]</scope>
    <source>
        <strain evidence="2 3">GXMU-J15</strain>
    </source>
</reference>
<evidence type="ECO:0000313" key="2">
    <source>
        <dbReference type="EMBL" id="MDL2080050.1"/>
    </source>
</evidence>